<keyword evidence="6" id="KW-0418">Kinase</keyword>
<dbReference type="PANTHER" id="PTHR24421">
    <property type="entry name" value="NITRATE/NITRITE SENSOR PROTEIN NARX-RELATED"/>
    <property type="match status" value="1"/>
</dbReference>
<protein>
    <recommendedName>
        <fullName evidence="2">histidine kinase</fullName>
        <ecNumber evidence="2">2.7.13.3</ecNumber>
    </recommendedName>
</protein>
<feature type="domain" description="Histidine kinase/HSP90-like ATPase" evidence="11">
    <location>
        <begin position="312"/>
        <end position="402"/>
    </location>
</feature>
<evidence type="ECO:0000256" key="9">
    <source>
        <dbReference type="SAM" id="Coils"/>
    </source>
</evidence>
<dbReference type="Gene3D" id="3.30.565.10">
    <property type="entry name" value="Histidine kinase-like ATPase, C-terminal domain"/>
    <property type="match status" value="1"/>
</dbReference>
<dbReference type="Pfam" id="PF13796">
    <property type="entry name" value="Sensor"/>
    <property type="match status" value="1"/>
</dbReference>
<reference evidence="12 13" key="1">
    <citation type="submission" date="2024-09" db="EMBL/GenBank/DDBJ databases">
        <authorList>
            <person name="Sun Q."/>
            <person name="Mori K."/>
        </authorList>
    </citation>
    <scope>NUCLEOTIDE SEQUENCE [LARGE SCALE GENOMIC DNA]</scope>
    <source>
        <strain evidence="12 13">JCM 3307</strain>
    </source>
</reference>
<evidence type="ECO:0000256" key="2">
    <source>
        <dbReference type="ARBA" id="ARBA00012438"/>
    </source>
</evidence>
<evidence type="ECO:0000259" key="11">
    <source>
        <dbReference type="SMART" id="SM00387"/>
    </source>
</evidence>
<dbReference type="InterPro" id="IPR036890">
    <property type="entry name" value="HATPase_C_sf"/>
</dbReference>
<keyword evidence="4" id="KW-0808">Transferase</keyword>
<evidence type="ECO:0000256" key="3">
    <source>
        <dbReference type="ARBA" id="ARBA00022553"/>
    </source>
</evidence>
<dbReference type="GO" id="GO:0005524">
    <property type="term" value="F:ATP binding"/>
    <property type="evidence" value="ECO:0007669"/>
    <property type="project" value="UniProtKB-KW"/>
</dbReference>
<dbReference type="SMART" id="SM00387">
    <property type="entry name" value="HATPase_c"/>
    <property type="match status" value="1"/>
</dbReference>
<keyword evidence="8" id="KW-0902">Two-component regulatory system</keyword>
<dbReference type="SUPFAM" id="SSF55874">
    <property type="entry name" value="ATPase domain of HSP90 chaperone/DNA topoisomerase II/histidine kinase"/>
    <property type="match status" value="1"/>
</dbReference>
<proteinExistence type="predicted"/>
<keyword evidence="5" id="KW-0547">Nucleotide-binding</keyword>
<dbReference type="Proteomes" id="UP001589608">
    <property type="component" value="Unassembled WGS sequence"/>
</dbReference>
<evidence type="ECO:0000256" key="7">
    <source>
        <dbReference type="ARBA" id="ARBA00022840"/>
    </source>
</evidence>
<dbReference type="InterPro" id="IPR050482">
    <property type="entry name" value="Sensor_HK_TwoCompSys"/>
</dbReference>
<comment type="catalytic activity">
    <reaction evidence="1">
        <text>ATP + protein L-histidine = ADP + protein N-phospho-L-histidine.</text>
        <dbReference type="EC" id="2.7.13.3"/>
    </reaction>
</comment>
<keyword evidence="7 12" id="KW-0067">ATP-binding</keyword>
<evidence type="ECO:0000256" key="6">
    <source>
        <dbReference type="ARBA" id="ARBA00022777"/>
    </source>
</evidence>
<evidence type="ECO:0000256" key="1">
    <source>
        <dbReference type="ARBA" id="ARBA00000085"/>
    </source>
</evidence>
<keyword evidence="3" id="KW-0597">Phosphoprotein</keyword>
<evidence type="ECO:0000313" key="12">
    <source>
        <dbReference type="EMBL" id="MFB9450704.1"/>
    </source>
</evidence>
<dbReference type="Gene3D" id="1.20.5.1930">
    <property type="match status" value="1"/>
</dbReference>
<keyword evidence="10" id="KW-1133">Transmembrane helix</keyword>
<evidence type="ECO:0000313" key="13">
    <source>
        <dbReference type="Proteomes" id="UP001589608"/>
    </source>
</evidence>
<sequence length="402" mass="42535">MSHVRAWSALRGSPLRLLRSRWPWTCLLYTLVSSMVVWISLVFLPLLLTFPAWATVLAAMERRLVVLAGARRIPQGPSRRGLWSPLLWREIGFALAQAVPGLMSLLVLVLAFSAAFTAAATPLLAAAGRPVRITDTLVVTGWLGAAAVTLAGLAALVGLAYGWVLLACAQAALATTLLSPRLEELQTQVVNLARARIAELDRFERERQRIERDLHDGVQRHLGVVSLRLGLLELDLRDALPAGAELESALAGLDAARTEAELALDALRDTVHGLRPRTLVDDGLGAALHELGARLPIAVTVDTGGVARLPAAVESSLYFVASEAVTNALKHAAATRLALRVATAGARLTMTVTDNGRGGAEDGRGTGILGMRERAALLGGELTVDSPAGGPTTIRIEVPVGP</sequence>
<feature type="coiled-coil region" evidence="9">
    <location>
        <begin position="193"/>
        <end position="220"/>
    </location>
</feature>
<evidence type="ECO:0000256" key="10">
    <source>
        <dbReference type="SAM" id="Phobius"/>
    </source>
</evidence>
<organism evidence="12 13">
    <name type="scientific">Dactylosporangium vinaceum</name>
    <dbReference type="NCBI Taxonomy" id="53362"/>
    <lineage>
        <taxon>Bacteria</taxon>
        <taxon>Bacillati</taxon>
        <taxon>Actinomycetota</taxon>
        <taxon>Actinomycetes</taxon>
        <taxon>Micromonosporales</taxon>
        <taxon>Micromonosporaceae</taxon>
        <taxon>Dactylosporangium</taxon>
    </lineage>
</organism>
<comment type="caution">
    <text evidence="12">The sequence shown here is derived from an EMBL/GenBank/DDBJ whole genome shotgun (WGS) entry which is preliminary data.</text>
</comment>
<keyword evidence="10" id="KW-0472">Membrane</keyword>
<dbReference type="RefSeq" id="WP_223095751.1">
    <property type="nucleotide sequence ID" value="NZ_CP061913.1"/>
</dbReference>
<dbReference type="CDD" id="cd16917">
    <property type="entry name" value="HATPase_UhpB-NarQ-NarX-like"/>
    <property type="match status" value="1"/>
</dbReference>
<dbReference type="InterPro" id="IPR025828">
    <property type="entry name" value="Put_sensor_dom"/>
</dbReference>
<evidence type="ECO:0000256" key="5">
    <source>
        <dbReference type="ARBA" id="ARBA00022741"/>
    </source>
</evidence>
<keyword evidence="10" id="KW-0812">Transmembrane</keyword>
<evidence type="ECO:0000256" key="4">
    <source>
        <dbReference type="ARBA" id="ARBA00022679"/>
    </source>
</evidence>
<evidence type="ECO:0000256" key="8">
    <source>
        <dbReference type="ARBA" id="ARBA00023012"/>
    </source>
</evidence>
<dbReference type="Pfam" id="PF02518">
    <property type="entry name" value="HATPase_c"/>
    <property type="match status" value="1"/>
</dbReference>
<accession>A0ABV5MPB8</accession>
<gene>
    <name evidence="12" type="ORF">ACFFTR_47165</name>
</gene>
<dbReference type="EMBL" id="JBHMCA010000083">
    <property type="protein sequence ID" value="MFB9450704.1"/>
    <property type="molecule type" value="Genomic_DNA"/>
</dbReference>
<feature type="transmembrane region" description="Helical" evidence="10">
    <location>
        <begin position="105"/>
        <end position="125"/>
    </location>
</feature>
<dbReference type="InterPro" id="IPR003594">
    <property type="entry name" value="HATPase_dom"/>
</dbReference>
<dbReference type="PANTHER" id="PTHR24421:SF10">
    <property type="entry name" value="NITRATE_NITRITE SENSOR PROTEIN NARQ"/>
    <property type="match status" value="1"/>
</dbReference>
<dbReference type="InterPro" id="IPR011712">
    <property type="entry name" value="Sig_transdc_His_kin_sub3_dim/P"/>
</dbReference>
<dbReference type="EC" id="2.7.13.3" evidence="2"/>
<keyword evidence="13" id="KW-1185">Reference proteome</keyword>
<feature type="transmembrane region" description="Helical" evidence="10">
    <location>
        <begin position="137"/>
        <end position="164"/>
    </location>
</feature>
<keyword evidence="9" id="KW-0175">Coiled coil</keyword>
<dbReference type="Pfam" id="PF07730">
    <property type="entry name" value="HisKA_3"/>
    <property type="match status" value="1"/>
</dbReference>
<name>A0ABV5MPB8_9ACTN</name>